<name>A0ABP0WQF1_9BRYO</name>
<dbReference type="InterPro" id="IPR009091">
    <property type="entry name" value="RCC1/BLIP-II"/>
</dbReference>
<gene>
    <name evidence="4" type="ORF">CSSPJE1EN1_LOCUS13391</name>
</gene>
<evidence type="ECO:0000313" key="4">
    <source>
        <dbReference type="EMBL" id="CAK9267913.1"/>
    </source>
</evidence>
<proteinExistence type="predicted"/>
<feature type="domain" description="RCC1-like" evidence="3">
    <location>
        <begin position="5"/>
        <end position="356"/>
    </location>
</feature>
<reference evidence="4 5" key="1">
    <citation type="submission" date="2024-02" db="EMBL/GenBank/DDBJ databases">
        <authorList>
            <consortium name="ELIXIR-Norway"/>
            <consortium name="Elixir Norway"/>
        </authorList>
    </citation>
    <scope>NUCLEOTIDE SEQUENCE [LARGE SCALE GENOMIC DNA]</scope>
</reference>
<dbReference type="PANTHER" id="PTHR22870:SF466">
    <property type="entry name" value="ANKYRIN REPEAT-CONTAINING PROTEIN"/>
    <property type="match status" value="1"/>
</dbReference>
<dbReference type="SUPFAM" id="SSF50985">
    <property type="entry name" value="RCC1/BLIP-II"/>
    <property type="match status" value="1"/>
</dbReference>
<keyword evidence="5" id="KW-1185">Reference proteome</keyword>
<sequence length="408" mass="42773">MRGSEVWSWGAGTHGQLASGSDCDAFTPHLVCALSGKDVVQIACGGAHAVAVLGNGEAMTWGRGLSGALGHGNESSWNLPNPVKSLQGIKISSAAAGWNHTAFVTESGGLYTCGDGTFGQLGLGDTKTRFLPCLVEHLTSFFVTMVACGMRHTLALVQGPSEETAVYAFGSNRRGQLGIEIPQQPQTQGTKNVACILKPQSITTLNSKKLVAISANGDHSAALTVTGQLYLWGRGFCNNRDMSIPCAAALGVEICQVSLGWSHGLAISGASLSLSHLCKCLHSSMFLLSQEVFSERFLCLPKVGKLGMRALVVAAGSEHSAAVFENGEVMVWGWAEHGQLGLSTTENQNIPQRVVLESKGIPSDPCSMVGSQTNDGINIQTLIQCGSGFTFLLQIPCSSECTNSSNQG</sequence>
<dbReference type="InterPro" id="IPR051210">
    <property type="entry name" value="Ub_ligase/GEF_domain"/>
</dbReference>
<feature type="repeat" description="RCC1" evidence="2">
    <location>
        <begin position="164"/>
        <end position="226"/>
    </location>
</feature>
<dbReference type="Proteomes" id="UP001497444">
    <property type="component" value="Chromosome 2"/>
</dbReference>
<evidence type="ECO:0000256" key="2">
    <source>
        <dbReference type="PROSITE-ProRule" id="PRU00235"/>
    </source>
</evidence>
<dbReference type="PROSITE" id="PS00626">
    <property type="entry name" value="RCC1_2"/>
    <property type="match status" value="3"/>
</dbReference>
<dbReference type="PRINTS" id="PR00633">
    <property type="entry name" value="RCCNDNSATION"/>
</dbReference>
<evidence type="ECO:0000313" key="5">
    <source>
        <dbReference type="Proteomes" id="UP001497444"/>
    </source>
</evidence>
<dbReference type="InterPro" id="IPR058923">
    <property type="entry name" value="RCC1-like_dom"/>
</dbReference>
<organism evidence="4 5">
    <name type="scientific">Sphagnum jensenii</name>
    <dbReference type="NCBI Taxonomy" id="128206"/>
    <lineage>
        <taxon>Eukaryota</taxon>
        <taxon>Viridiplantae</taxon>
        <taxon>Streptophyta</taxon>
        <taxon>Embryophyta</taxon>
        <taxon>Bryophyta</taxon>
        <taxon>Sphagnophytina</taxon>
        <taxon>Sphagnopsida</taxon>
        <taxon>Sphagnales</taxon>
        <taxon>Sphagnaceae</taxon>
        <taxon>Sphagnum</taxon>
    </lineage>
</organism>
<feature type="repeat" description="RCC1" evidence="2">
    <location>
        <begin position="327"/>
        <end position="396"/>
    </location>
</feature>
<evidence type="ECO:0000259" key="3">
    <source>
        <dbReference type="Pfam" id="PF25390"/>
    </source>
</evidence>
<feature type="repeat" description="RCC1" evidence="2">
    <location>
        <begin position="108"/>
        <end position="159"/>
    </location>
</feature>
<accession>A0ABP0WQF1</accession>
<dbReference type="InterPro" id="IPR000408">
    <property type="entry name" value="Reg_chr_condens"/>
</dbReference>
<dbReference type="PANTHER" id="PTHR22870">
    <property type="entry name" value="REGULATOR OF CHROMOSOME CONDENSATION"/>
    <property type="match status" value="1"/>
</dbReference>
<dbReference type="Pfam" id="PF25390">
    <property type="entry name" value="WD40_RLD"/>
    <property type="match status" value="1"/>
</dbReference>
<keyword evidence="1" id="KW-0677">Repeat</keyword>
<dbReference type="Gene3D" id="2.130.10.30">
    <property type="entry name" value="Regulator of chromosome condensation 1/beta-lactamase-inhibitor protein II"/>
    <property type="match status" value="2"/>
</dbReference>
<dbReference type="PROSITE" id="PS50012">
    <property type="entry name" value="RCC1_3"/>
    <property type="match status" value="5"/>
</dbReference>
<feature type="repeat" description="RCC1" evidence="2">
    <location>
        <begin position="4"/>
        <end position="55"/>
    </location>
</feature>
<dbReference type="EMBL" id="OZ020097">
    <property type="protein sequence ID" value="CAK9267913.1"/>
    <property type="molecule type" value="Genomic_DNA"/>
</dbReference>
<protein>
    <recommendedName>
        <fullName evidence="3">RCC1-like domain-containing protein</fullName>
    </recommendedName>
</protein>
<evidence type="ECO:0000256" key="1">
    <source>
        <dbReference type="ARBA" id="ARBA00022737"/>
    </source>
</evidence>
<feature type="repeat" description="RCC1" evidence="2">
    <location>
        <begin position="56"/>
        <end position="107"/>
    </location>
</feature>